<sequence>MSMWSIWRYPPTPKQMVTTALCFLTSAAIFSYGAHLSYANVAPQQARIKARSDLLREHLRRKYGYVNGKYTLGPRSKK</sequence>
<dbReference type="STRING" id="29655.A0A0K9P9H3"/>
<dbReference type="EMBL" id="LFYR01001099">
    <property type="protein sequence ID" value="KMZ64840.1"/>
    <property type="molecule type" value="Genomic_DNA"/>
</dbReference>
<reference evidence="2" key="1">
    <citation type="journal article" date="2016" name="Nature">
        <title>The genome of the seagrass Zostera marina reveals angiosperm adaptation to the sea.</title>
        <authorList>
            <person name="Olsen J.L."/>
            <person name="Rouze P."/>
            <person name="Verhelst B."/>
            <person name="Lin Y.-C."/>
            <person name="Bayer T."/>
            <person name="Collen J."/>
            <person name="Dattolo E."/>
            <person name="De Paoli E."/>
            <person name="Dittami S."/>
            <person name="Maumus F."/>
            <person name="Michel G."/>
            <person name="Kersting A."/>
            <person name="Lauritano C."/>
            <person name="Lohaus R."/>
            <person name="Toepel M."/>
            <person name="Tonon T."/>
            <person name="Vanneste K."/>
            <person name="Amirebrahimi M."/>
            <person name="Brakel J."/>
            <person name="Bostroem C."/>
            <person name="Chovatia M."/>
            <person name="Grimwood J."/>
            <person name="Jenkins J.W."/>
            <person name="Jueterbock A."/>
            <person name="Mraz A."/>
            <person name="Stam W.T."/>
            <person name="Tice H."/>
            <person name="Bornberg-Bauer E."/>
            <person name="Green P.J."/>
            <person name="Pearson G.A."/>
            <person name="Procaccini G."/>
            <person name="Duarte C.M."/>
            <person name="Schmutz J."/>
            <person name="Reusch T.B.H."/>
            <person name="Van de Peer Y."/>
        </authorList>
    </citation>
    <scope>NUCLEOTIDE SEQUENCE [LARGE SCALE GENOMIC DNA]</scope>
    <source>
        <strain evidence="2">cv. Finnish</strain>
    </source>
</reference>
<evidence type="ECO:0000313" key="1">
    <source>
        <dbReference type="EMBL" id="KMZ64840.1"/>
    </source>
</evidence>
<dbReference type="Proteomes" id="UP000036987">
    <property type="component" value="Unassembled WGS sequence"/>
</dbReference>
<name>A0A0K9P9H3_ZOSMR</name>
<accession>A0A0K9P9H3</accession>
<dbReference type="AlphaFoldDB" id="A0A0K9P9H3"/>
<dbReference type="OMA" id="MWSIWRY"/>
<gene>
    <name evidence="1" type="ORF">ZOSMA_34G01200</name>
</gene>
<keyword evidence="2" id="KW-1185">Reference proteome</keyword>
<organism evidence="1 2">
    <name type="scientific">Zostera marina</name>
    <name type="common">Eelgrass</name>
    <dbReference type="NCBI Taxonomy" id="29655"/>
    <lineage>
        <taxon>Eukaryota</taxon>
        <taxon>Viridiplantae</taxon>
        <taxon>Streptophyta</taxon>
        <taxon>Embryophyta</taxon>
        <taxon>Tracheophyta</taxon>
        <taxon>Spermatophyta</taxon>
        <taxon>Magnoliopsida</taxon>
        <taxon>Liliopsida</taxon>
        <taxon>Zosteraceae</taxon>
        <taxon>Zostera</taxon>
    </lineage>
</organism>
<proteinExistence type="predicted"/>
<evidence type="ECO:0000313" key="2">
    <source>
        <dbReference type="Proteomes" id="UP000036987"/>
    </source>
</evidence>
<dbReference type="OrthoDB" id="1898956at2759"/>
<protein>
    <submittedName>
        <fullName evidence="1">Uncharacterized protein</fullName>
    </submittedName>
</protein>
<comment type="caution">
    <text evidence="1">The sequence shown here is derived from an EMBL/GenBank/DDBJ whole genome shotgun (WGS) entry which is preliminary data.</text>
</comment>